<dbReference type="GO" id="GO:0003697">
    <property type="term" value="F:single-stranded DNA binding"/>
    <property type="evidence" value="ECO:0007669"/>
    <property type="project" value="TreeGrafter"/>
</dbReference>
<evidence type="ECO:0000313" key="3">
    <source>
        <dbReference type="WBParaSite" id="Hba_19697"/>
    </source>
</evidence>
<dbReference type="Proteomes" id="UP000095283">
    <property type="component" value="Unplaced"/>
</dbReference>
<evidence type="ECO:0000313" key="2">
    <source>
        <dbReference type="Proteomes" id="UP000095283"/>
    </source>
</evidence>
<dbReference type="InterPro" id="IPR036397">
    <property type="entry name" value="RNaseH_sf"/>
</dbReference>
<dbReference type="GO" id="GO:0000729">
    <property type="term" value="P:DNA double-strand break processing"/>
    <property type="evidence" value="ECO:0007669"/>
    <property type="project" value="TreeGrafter"/>
</dbReference>
<protein>
    <submittedName>
        <fullName evidence="3">HTH cro/C1-type domain-containing protein</fullName>
    </submittedName>
</protein>
<dbReference type="GO" id="GO:0003690">
    <property type="term" value="F:double-stranded DNA binding"/>
    <property type="evidence" value="ECO:0007669"/>
    <property type="project" value="TreeGrafter"/>
</dbReference>
<proteinExistence type="predicted"/>
<dbReference type="GO" id="GO:0044774">
    <property type="term" value="P:mitotic DNA integrity checkpoint signaling"/>
    <property type="evidence" value="ECO:0007669"/>
    <property type="project" value="TreeGrafter"/>
</dbReference>
<dbReference type="InterPro" id="IPR001387">
    <property type="entry name" value="Cro/C1-type_HTH"/>
</dbReference>
<evidence type="ECO:0000259" key="1">
    <source>
        <dbReference type="PROSITE" id="PS50943"/>
    </source>
</evidence>
<dbReference type="GO" id="GO:0000014">
    <property type="term" value="F:single-stranded DNA endodeoxyribonuclease activity"/>
    <property type="evidence" value="ECO:0007669"/>
    <property type="project" value="TreeGrafter"/>
</dbReference>
<feature type="domain" description="HTH cro/C1-type" evidence="1">
    <location>
        <begin position="44"/>
        <end position="61"/>
    </location>
</feature>
<dbReference type="GO" id="GO:0035861">
    <property type="term" value="C:site of double-strand break"/>
    <property type="evidence" value="ECO:0007669"/>
    <property type="project" value="TreeGrafter"/>
</dbReference>
<keyword evidence="2" id="KW-1185">Reference proteome</keyword>
<dbReference type="InterPro" id="IPR052709">
    <property type="entry name" value="Transposase-MT_Hybrid"/>
</dbReference>
<dbReference type="GO" id="GO:0031297">
    <property type="term" value="P:replication fork processing"/>
    <property type="evidence" value="ECO:0007669"/>
    <property type="project" value="TreeGrafter"/>
</dbReference>
<dbReference type="Gene3D" id="1.10.10.10">
    <property type="entry name" value="Winged helix-like DNA-binding domain superfamily/Winged helix DNA-binding domain"/>
    <property type="match status" value="1"/>
</dbReference>
<dbReference type="GO" id="GO:0000793">
    <property type="term" value="C:condensed chromosome"/>
    <property type="evidence" value="ECO:0007669"/>
    <property type="project" value="TreeGrafter"/>
</dbReference>
<dbReference type="PANTHER" id="PTHR46060:SF2">
    <property type="entry name" value="HISTONE-LYSINE N-METHYLTRANSFERASE SETMAR"/>
    <property type="match status" value="1"/>
</dbReference>
<dbReference type="GO" id="GO:0015074">
    <property type="term" value="P:DNA integration"/>
    <property type="evidence" value="ECO:0007669"/>
    <property type="project" value="TreeGrafter"/>
</dbReference>
<dbReference type="GO" id="GO:0044547">
    <property type="term" value="F:DNA topoisomerase binding"/>
    <property type="evidence" value="ECO:0007669"/>
    <property type="project" value="TreeGrafter"/>
</dbReference>
<dbReference type="WBParaSite" id="Hba_19697">
    <property type="protein sequence ID" value="Hba_19697"/>
    <property type="gene ID" value="Hba_19697"/>
</dbReference>
<dbReference type="AlphaFoldDB" id="A0A1I7XPJ0"/>
<dbReference type="Pfam" id="PF13412">
    <property type="entry name" value="HTH_24"/>
    <property type="match status" value="1"/>
</dbReference>
<dbReference type="InterPro" id="IPR001888">
    <property type="entry name" value="Transposase_1"/>
</dbReference>
<dbReference type="GO" id="GO:0046975">
    <property type="term" value="F:histone H3K36 methyltransferase activity"/>
    <property type="evidence" value="ECO:0007669"/>
    <property type="project" value="TreeGrafter"/>
</dbReference>
<accession>A0A1I7XPJ0</accession>
<dbReference type="GO" id="GO:0042800">
    <property type="term" value="F:histone H3K4 methyltransferase activity"/>
    <property type="evidence" value="ECO:0007669"/>
    <property type="project" value="TreeGrafter"/>
</dbReference>
<sequence length="358" mass="41415">MSHQKLHIRHCILHEFHDRQRSGTPRTAKTDALKSLLDANPSQTQEELAEQLGVDKTTVSRRLHEMGKIRKLGKWVPYELSENSIGRRLNICISLLARQRKKNFLWKIVTGDEKWIIQQHPRQSQALTPKKSFLCIWWDMKGVLFYEFLQVVETVSAEHYGRQLTASFNAIEQKRPFTGQGSRKIILLHDNARPHVAPSSQQTILNLGWEVLPHAANLPDLAPSDYHLFRSMQNCLAGQRFRDQKRPFTGQGSRKIILLHDNARPHVAPSSQQTILNLGWEVLPHAANSPDLAPSDYHLFRSMQNCLAGQRFRDVVEVRKWIDDFIGSKPTSFFHEGIRKLPERWQKVIESEGKYFDD</sequence>
<dbReference type="GO" id="GO:0006303">
    <property type="term" value="P:double-strand break repair via nonhomologous end joining"/>
    <property type="evidence" value="ECO:0007669"/>
    <property type="project" value="TreeGrafter"/>
</dbReference>
<dbReference type="Pfam" id="PF01359">
    <property type="entry name" value="Transposase_1"/>
    <property type="match status" value="1"/>
</dbReference>
<dbReference type="PROSITE" id="PS50943">
    <property type="entry name" value="HTH_CROC1"/>
    <property type="match status" value="1"/>
</dbReference>
<reference evidence="3" key="1">
    <citation type="submission" date="2016-11" db="UniProtKB">
        <authorList>
            <consortium name="WormBaseParasite"/>
        </authorList>
    </citation>
    <scope>IDENTIFICATION</scope>
</reference>
<dbReference type="PANTHER" id="PTHR46060">
    <property type="entry name" value="MARINER MOS1 TRANSPOSASE-LIKE PROTEIN"/>
    <property type="match status" value="1"/>
</dbReference>
<dbReference type="GO" id="GO:0005634">
    <property type="term" value="C:nucleus"/>
    <property type="evidence" value="ECO:0007669"/>
    <property type="project" value="TreeGrafter"/>
</dbReference>
<dbReference type="InterPro" id="IPR036390">
    <property type="entry name" value="WH_DNA-bd_sf"/>
</dbReference>
<dbReference type="SUPFAM" id="SSF46785">
    <property type="entry name" value="Winged helix' DNA-binding domain"/>
    <property type="match status" value="1"/>
</dbReference>
<dbReference type="Gene3D" id="3.30.420.10">
    <property type="entry name" value="Ribonuclease H-like superfamily/Ribonuclease H"/>
    <property type="match status" value="2"/>
</dbReference>
<name>A0A1I7XPJ0_HETBA</name>
<dbReference type="InterPro" id="IPR036388">
    <property type="entry name" value="WH-like_DNA-bd_sf"/>
</dbReference>
<organism evidence="2 3">
    <name type="scientific">Heterorhabditis bacteriophora</name>
    <name type="common">Entomopathogenic nematode worm</name>
    <dbReference type="NCBI Taxonomy" id="37862"/>
    <lineage>
        <taxon>Eukaryota</taxon>
        <taxon>Metazoa</taxon>
        <taxon>Ecdysozoa</taxon>
        <taxon>Nematoda</taxon>
        <taxon>Chromadorea</taxon>
        <taxon>Rhabditida</taxon>
        <taxon>Rhabditina</taxon>
        <taxon>Rhabditomorpha</taxon>
        <taxon>Strongyloidea</taxon>
        <taxon>Heterorhabditidae</taxon>
        <taxon>Heterorhabditis</taxon>
    </lineage>
</organism>